<dbReference type="InParanoid" id="A0A098DN16"/>
<dbReference type="EMBL" id="HG970333">
    <property type="protein sequence ID" value="CEF79832.1"/>
    <property type="molecule type" value="Genomic_DNA"/>
</dbReference>
<feature type="region of interest" description="Disordered" evidence="1">
    <location>
        <begin position="31"/>
        <end position="52"/>
    </location>
</feature>
<reference evidence="3" key="4">
    <citation type="submission" date="2017-01" db="UniProtKB">
        <authorList>
            <consortium name="EnsemblFungi"/>
        </authorList>
    </citation>
    <scope>IDENTIFICATION</scope>
    <source>
        <strain evidence="3">PH-1 / ATCC MYA-4620 / FGSC 9075 / NRRL 31084</strain>
    </source>
</reference>
<protein>
    <submittedName>
        <fullName evidence="2">Chromosome 2, complete genome</fullName>
    </submittedName>
</protein>
<gene>
    <name evidence="2" type="ORF">FGRAMPH1_01T16065</name>
</gene>
<evidence type="ECO:0000313" key="4">
    <source>
        <dbReference type="Proteomes" id="UP000070720"/>
    </source>
</evidence>
<evidence type="ECO:0000256" key="1">
    <source>
        <dbReference type="SAM" id="MobiDB-lite"/>
    </source>
</evidence>
<feature type="compositionally biased region" description="Polar residues" evidence="1">
    <location>
        <begin position="43"/>
        <end position="52"/>
    </location>
</feature>
<keyword evidence="4" id="KW-1185">Reference proteome</keyword>
<accession>A0A098DN16</accession>
<organism evidence="2 4">
    <name type="scientific">Gibberella zeae (strain ATCC MYA-4620 / CBS 123657 / FGSC 9075 / NRRL 31084 / PH-1)</name>
    <name type="common">Wheat head blight fungus</name>
    <name type="synonym">Fusarium graminearum</name>
    <dbReference type="NCBI Taxonomy" id="229533"/>
    <lineage>
        <taxon>Eukaryota</taxon>
        <taxon>Fungi</taxon>
        <taxon>Dikarya</taxon>
        <taxon>Ascomycota</taxon>
        <taxon>Pezizomycotina</taxon>
        <taxon>Sordariomycetes</taxon>
        <taxon>Hypocreomycetidae</taxon>
        <taxon>Hypocreales</taxon>
        <taxon>Nectriaceae</taxon>
        <taxon>Fusarium</taxon>
    </lineage>
</organism>
<sequence length="52" mass="5528">MRLPDVCLASLDSHAIGLFGIHPALTITSTTKPSLDSKRESTLDSTTQDSAQ</sequence>
<dbReference type="VEuPathDB" id="FungiDB:FGRAMPH1_01G16065"/>
<dbReference type="Proteomes" id="UP000070720">
    <property type="component" value="Chromosome 2"/>
</dbReference>
<evidence type="ECO:0000313" key="2">
    <source>
        <dbReference type="EMBL" id="CEF79832.1"/>
    </source>
</evidence>
<proteinExistence type="predicted"/>
<evidence type="ECO:0000313" key="3">
    <source>
        <dbReference type="EnsemblFungi" id="CEF79832"/>
    </source>
</evidence>
<accession>A0A0E0S8K7</accession>
<reference evidence="3 4" key="2">
    <citation type="journal article" date="2010" name="Nature">
        <title>Comparative genomics reveals mobile pathogenicity chromosomes in Fusarium.</title>
        <authorList>
            <person name="Ma L.J."/>
            <person name="van der Does H.C."/>
            <person name="Borkovich K.A."/>
            <person name="Coleman J.J."/>
            <person name="Daboussi M.J."/>
            <person name="Di Pietro A."/>
            <person name="Dufresne M."/>
            <person name="Freitag M."/>
            <person name="Grabherr M."/>
            <person name="Henrissat B."/>
            <person name="Houterman P.M."/>
            <person name="Kang S."/>
            <person name="Shim W.B."/>
            <person name="Woloshuk C."/>
            <person name="Xie X."/>
            <person name="Xu J.R."/>
            <person name="Antoniw J."/>
            <person name="Baker S.E."/>
            <person name="Bluhm B.H."/>
            <person name="Breakspear A."/>
            <person name="Brown D.W."/>
            <person name="Butchko R.A."/>
            <person name="Chapman S."/>
            <person name="Coulson R."/>
            <person name="Coutinho P.M."/>
            <person name="Danchin E.G."/>
            <person name="Diener A."/>
            <person name="Gale L.R."/>
            <person name="Gardiner D.M."/>
            <person name="Goff S."/>
            <person name="Hammond-Kosack K.E."/>
            <person name="Hilburn K."/>
            <person name="Hua-Van A."/>
            <person name="Jonkers W."/>
            <person name="Kazan K."/>
            <person name="Kodira C.D."/>
            <person name="Koehrsen M."/>
            <person name="Kumar L."/>
            <person name="Lee Y.H."/>
            <person name="Li L."/>
            <person name="Manners J.M."/>
            <person name="Miranda-Saavedra D."/>
            <person name="Mukherjee M."/>
            <person name="Park G."/>
            <person name="Park J."/>
            <person name="Park S.Y."/>
            <person name="Proctor R.H."/>
            <person name="Regev A."/>
            <person name="Ruiz-Roldan M.C."/>
            <person name="Sain D."/>
            <person name="Sakthikumar S."/>
            <person name="Sykes S."/>
            <person name="Schwartz D.C."/>
            <person name="Turgeon B.G."/>
            <person name="Wapinski I."/>
            <person name="Yoder O."/>
            <person name="Young S."/>
            <person name="Zeng Q."/>
            <person name="Zhou S."/>
            <person name="Galagan J."/>
            <person name="Cuomo C.A."/>
            <person name="Kistler H.C."/>
            <person name="Rep M."/>
        </authorList>
    </citation>
    <scope>GENOME REANNOTATION</scope>
    <source>
        <strain evidence="4">ATCC MYA-4620 / CBS 123657 / FGSC 9075 / NRRL 31084 / PH-1</strain>
        <strain evidence="3">PH-1 / ATCC MYA-4620 / FGSC 9075 / NRRL 31084</strain>
    </source>
</reference>
<dbReference type="AlphaFoldDB" id="A0A098DN16"/>
<dbReference type="EnsemblFungi" id="CEF79832">
    <property type="protein sequence ID" value="CEF79832"/>
    <property type="gene ID" value="FGRRES_15659"/>
</dbReference>
<reference evidence="3 4" key="1">
    <citation type="journal article" date="2007" name="Science">
        <title>The Fusarium graminearum genome reveals a link between localized polymorphism and pathogen specialization.</title>
        <authorList>
            <person name="Cuomo C.A."/>
            <person name="Gueldener U."/>
            <person name="Xu J.-R."/>
            <person name="Trail F."/>
            <person name="Turgeon B.G."/>
            <person name="Di Pietro A."/>
            <person name="Walton J.D."/>
            <person name="Ma L.-J."/>
            <person name="Baker S.E."/>
            <person name="Rep M."/>
            <person name="Adam G."/>
            <person name="Antoniw J."/>
            <person name="Baldwin T."/>
            <person name="Calvo S.E."/>
            <person name="Chang Y.-L."/>
            <person name="DeCaprio D."/>
            <person name="Gale L.R."/>
            <person name="Gnerre S."/>
            <person name="Goswami R.S."/>
            <person name="Hammond-Kosack K."/>
            <person name="Harris L.J."/>
            <person name="Hilburn K."/>
            <person name="Kennell J.C."/>
            <person name="Kroken S."/>
            <person name="Magnuson J.K."/>
            <person name="Mannhaupt G."/>
            <person name="Mauceli E.W."/>
            <person name="Mewes H.-W."/>
            <person name="Mitterbauer R."/>
            <person name="Muehlbauer G."/>
            <person name="Muensterkoetter M."/>
            <person name="Nelson D."/>
            <person name="O'Donnell K."/>
            <person name="Ouellet T."/>
            <person name="Qi W."/>
            <person name="Quesneville H."/>
            <person name="Roncero M.I.G."/>
            <person name="Seong K.-Y."/>
            <person name="Tetko I.V."/>
            <person name="Urban M."/>
            <person name="Waalwijk C."/>
            <person name="Ward T.J."/>
            <person name="Yao J."/>
            <person name="Birren B.W."/>
            <person name="Kistler H.C."/>
        </authorList>
    </citation>
    <scope>NUCLEOTIDE SEQUENCE [LARGE SCALE GENOMIC DNA]</scope>
    <source>
        <strain evidence="4">ATCC MYA-4620 / CBS 123657 / FGSC 9075 / NRRL 31084 / PH-1</strain>
        <strain evidence="3">PH-1 / ATCC MYA-4620 / FGSC 9075 / NRRL 31084</strain>
    </source>
</reference>
<name>A0A098DN16_GIBZE</name>
<reference evidence="2 4" key="3">
    <citation type="journal article" date="2015" name="BMC Genomics">
        <title>The completed genome sequence of the pathogenic ascomycete fungus Fusarium graminearum.</title>
        <authorList>
            <person name="King R."/>
            <person name="Urban M."/>
            <person name="Hammond-Kosack M.C."/>
            <person name="Hassani-Pak K."/>
            <person name="Hammond-Kosack K.E."/>
        </authorList>
    </citation>
    <scope>NUCLEOTIDE SEQUENCE [LARGE SCALE GENOMIC DNA]</scope>
    <source>
        <strain evidence="4">ATCC MYA-4620 / CBS 123657 / FGSC 9075 / NRRL 31084 / PH-1</strain>
        <strain evidence="2">PH-1</strain>
    </source>
</reference>